<gene>
    <name evidence="2" type="ORF">UFOVP1425_77</name>
    <name evidence="3" type="ORF">UFOVP1672_55</name>
    <name evidence="1" type="ORF">UFOVP988_77</name>
</gene>
<dbReference type="EMBL" id="LR797536">
    <property type="protein sequence ID" value="CAB4223449.1"/>
    <property type="molecule type" value="Genomic_DNA"/>
</dbReference>
<protein>
    <submittedName>
        <fullName evidence="1">Uncharacterized protein</fullName>
    </submittedName>
</protein>
<reference evidence="1" key="1">
    <citation type="submission" date="2020-05" db="EMBL/GenBank/DDBJ databases">
        <authorList>
            <person name="Chiriac C."/>
            <person name="Salcher M."/>
            <person name="Ghai R."/>
            <person name="Kavagutti S V."/>
        </authorList>
    </citation>
    <scope>NUCLEOTIDE SEQUENCE</scope>
</reference>
<dbReference type="EMBL" id="LR796943">
    <property type="protein sequence ID" value="CAB4176884.1"/>
    <property type="molecule type" value="Genomic_DNA"/>
</dbReference>
<dbReference type="EMBL" id="LR797367">
    <property type="protein sequence ID" value="CAB4211084.1"/>
    <property type="molecule type" value="Genomic_DNA"/>
</dbReference>
<organism evidence="1">
    <name type="scientific">uncultured Caudovirales phage</name>
    <dbReference type="NCBI Taxonomy" id="2100421"/>
    <lineage>
        <taxon>Viruses</taxon>
        <taxon>Duplodnaviria</taxon>
        <taxon>Heunggongvirae</taxon>
        <taxon>Uroviricota</taxon>
        <taxon>Caudoviricetes</taxon>
        <taxon>Peduoviridae</taxon>
        <taxon>Maltschvirus</taxon>
        <taxon>Maltschvirus maltsch</taxon>
    </lineage>
</organism>
<evidence type="ECO:0000313" key="3">
    <source>
        <dbReference type="EMBL" id="CAB4223449.1"/>
    </source>
</evidence>
<accession>A0A6J5QB90</accession>
<name>A0A6J5QB90_9CAUD</name>
<sequence>MSKDLWIIEVELAEQEFCNGQITEEQFESRMIRLGFNAVEVEMMVSTLEEEGALQHAASA</sequence>
<evidence type="ECO:0000313" key="1">
    <source>
        <dbReference type="EMBL" id="CAB4176884.1"/>
    </source>
</evidence>
<proteinExistence type="predicted"/>
<evidence type="ECO:0000313" key="2">
    <source>
        <dbReference type="EMBL" id="CAB4211084.1"/>
    </source>
</evidence>